<accession>A0A0H5SVY6</accession>
<sequence>MVKNIENYISTALSKYPFIKKVVKRVYQRSLYLLSPKIKYEGEIISVTPSDGYEYFFGYYDKSPWDASDRYMLCLRVKDTTKSVAPNDPAEIILIDTFNNNEIKVIGTTRTWNVQQGCMLQWLGPDFTENIIFNDFRDGNYCSVIINIKSGEEKVLSMPVYSVSMNGKFALTLDFSRLHRLRKGYGYSNLPDITANEKIPDKPCIWKIDIDTNESTPILKYTDLVNFETSNNMIGAEHKVNHIMLNPSGNRFLVLHRWIKNNKKYTRLIVANIDGNDLFNLSDDKMVSHCYWKSNIEILAFAYKKNIGYGYFLMKDKSTEFQHLWPELITDGHPSYSPDGSMVVTDTYPDRSRLSSIYLIKENNIKRIARVFVPFKYDNEVRCDLHPRWNRAGNKICFDAVFEGKRGLYTISLDSYGGKNEIFNYNTSL</sequence>
<dbReference type="OrthoDB" id="1640114at2"/>
<dbReference type="SUPFAM" id="SSF82171">
    <property type="entry name" value="DPP6 N-terminal domain-like"/>
    <property type="match status" value="1"/>
</dbReference>
<organism evidence="1 2">
    <name type="scientific">Herbinix hemicellulosilytica</name>
    <dbReference type="NCBI Taxonomy" id="1564487"/>
    <lineage>
        <taxon>Bacteria</taxon>
        <taxon>Bacillati</taxon>
        <taxon>Bacillota</taxon>
        <taxon>Clostridia</taxon>
        <taxon>Lachnospirales</taxon>
        <taxon>Lachnospiraceae</taxon>
        <taxon>Herbinix</taxon>
    </lineage>
</organism>
<gene>
    <name evidence="1" type="ORF">HHT355_1296</name>
</gene>
<reference evidence="1 2" key="1">
    <citation type="submission" date="2015-06" db="EMBL/GenBank/DDBJ databases">
        <authorList>
            <person name="Wibberg Daniel"/>
        </authorList>
    </citation>
    <scope>NUCLEOTIDE SEQUENCE [LARGE SCALE GENOMIC DNA]</scope>
    <source>
        <strain evidence="1 2">T3/55T</strain>
    </source>
</reference>
<name>A0A0H5SVY6_HERHM</name>
<dbReference type="Proteomes" id="UP000236497">
    <property type="component" value="Unassembled WGS sequence"/>
</dbReference>
<protein>
    <recommendedName>
        <fullName evidence="3">Translocation protein TolB</fullName>
    </recommendedName>
</protein>
<dbReference type="InterPro" id="IPR015943">
    <property type="entry name" value="WD40/YVTN_repeat-like_dom_sf"/>
</dbReference>
<dbReference type="RefSeq" id="WP_103202603.1">
    <property type="nucleotide sequence ID" value="NZ_CVTD020000015.1"/>
</dbReference>
<evidence type="ECO:0008006" key="3">
    <source>
        <dbReference type="Google" id="ProtNLM"/>
    </source>
</evidence>
<evidence type="ECO:0000313" key="1">
    <source>
        <dbReference type="EMBL" id="CRZ34498.1"/>
    </source>
</evidence>
<keyword evidence="2" id="KW-1185">Reference proteome</keyword>
<proteinExistence type="predicted"/>
<dbReference type="Gene3D" id="2.130.10.10">
    <property type="entry name" value="YVTN repeat-like/Quinoprotein amine dehydrogenase"/>
    <property type="match status" value="1"/>
</dbReference>
<evidence type="ECO:0000313" key="2">
    <source>
        <dbReference type="Proteomes" id="UP000236497"/>
    </source>
</evidence>
<dbReference type="EMBL" id="CVTD020000015">
    <property type="protein sequence ID" value="CRZ34498.1"/>
    <property type="molecule type" value="Genomic_DNA"/>
</dbReference>
<dbReference type="AlphaFoldDB" id="A0A0H5SVY6"/>